<proteinExistence type="predicted"/>
<reference evidence="1 2" key="1">
    <citation type="submission" date="2023-07" db="EMBL/GenBank/DDBJ databases">
        <title>Sorghum-associated microbial communities from plants grown in Nebraska, USA.</title>
        <authorList>
            <person name="Schachtman D."/>
        </authorList>
    </citation>
    <scope>NUCLEOTIDE SEQUENCE [LARGE SCALE GENOMIC DNA]</scope>
    <source>
        <strain evidence="1 2">4138</strain>
    </source>
</reference>
<dbReference type="RefSeq" id="WP_310282061.1">
    <property type="nucleotide sequence ID" value="NZ_JAVDWR010000043.1"/>
</dbReference>
<evidence type="ECO:0000313" key="2">
    <source>
        <dbReference type="Proteomes" id="UP001257909"/>
    </source>
</evidence>
<comment type="caution">
    <text evidence="1">The sequence shown here is derived from an EMBL/GenBank/DDBJ whole genome shotgun (WGS) entry which is preliminary data.</text>
</comment>
<protein>
    <submittedName>
        <fullName evidence="1">Uncharacterized protein</fullName>
    </submittedName>
</protein>
<dbReference type="Proteomes" id="UP001257909">
    <property type="component" value="Unassembled WGS sequence"/>
</dbReference>
<name>A0ABU1W5C1_9GAMM</name>
<gene>
    <name evidence="1" type="ORF">J2W69_004151</name>
</gene>
<dbReference type="EMBL" id="JAVDWR010000043">
    <property type="protein sequence ID" value="MDR7123163.1"/>
    <property type="molecule type" value="Genomic_DNA"/>
</dbReference>
<sequence>MSTHCAEKPWLVLDDWTEEPLAILVKAKFQEAYQYHNQQHKYRLIAMAFKKLYHRAISPNNQSSASVVWACHWCFCV</sequence>
<keyword evidence="2" id="KW-1185">Reference proteome</keyword>
<evidence type="ECO:0000313" key="1">
    <source>
        <dbReference type="EMBL" id="MDR7123163.1"/>
    </source>
</evidence>
<organism evidence="1 2">
    <name type="scientific">Rheinheimera soli</name>
    <dbReference type="NCBI Taxonomy" id="443616"/>
    <lineage>
        <taxon>Bacteria</taxon>
        <taxon>Pseudomonadati</taxon>
        <taxon>Pseudomonadota</taxon>
        <taxon>Gammaproteobacteria</taxon>
        <taxon>Chromatiales</taxon>
        <taxon>Chromatiaceae</taxon>
        <taxon>Rheinheimera</taxon>
    </lineage>
</organism>
<accession>A0ABU1W5C1</accession>